<feature type="compositionally biased region" description="Basic and acidic residues" evidence="1">
    <location>
        <begin position="65"/>
        <end position="95"/>
    </location>
</feature>
<feature type="compositionally biased region" description="Basic and acidic residues" evidence="1">
    <location>
        <begin position="251"/>
        <end position="274"/>
    </location>
</feature>
<feature type="compositionally biased region" description="Basic and acidic residues" evidence="1">
    <location>
        <begin position="40"/>
        <end position="51"/>
    </location>
</feature>
<reference evidence="2" key="1">
    <citation type="submission" date="2020-02" db="EMBL/GenBank/DDBJ databases">
        <authorList>
            <person name="Meier V. D."/>
        </authorList>
    </citation>
    <scope>NUCLEOTIDE SEQUENCE</scope>
    <source>
        <strain evidence="2">AVDCRST_MAG64</strain>
    </source>
</reference>
<feature type="compositionally biased region" description="Basic and acidic residues" evidence="1">
    <location>
        <begin position="296"/>
        <end position="317"/>
    </location>
</feature>
<feature type="compositionally biased region" description="Basic and acidic residues" evidence="1">
    <location>
        <begin position="206"/>
        <end position="222"/>
    </location>
</feature>
<feature type="compositionally biased region" description="Basic residues" evidence="1">
    <location>
        <begin position="223"/>
        <end position="237"/>
    </location>
</feature>
<feature type="non-terminal residue" evidence="2">
    <location>
        <position position="324"/>
    </location>
</feature>
<feature type="compositionally biased region" description="Gly residues" evidence="1">
    <location>
        <begin position="25"/>
        <end position="34"/>
    </location>
</feature>
<sequence>EEAALLGRDRDAAGRRRGRRAAFGRGQGTGGEAGRGPPRHQPDRHPSDHHPSGRHLGRPGSVAGEGRRAGRREPVREGDRRVRGPGQEERPEARRHPVLRLVQRPAVEDAERRLRRHAGAEPRVRRVDRGRRPDVRRADRPPLPAGHDRLLRGRQRRAEGPHAGTDLGRLPEVRRPRPFGAAGDADPVRVGEAEPEAARAAAGPAEGERDDVGLDRRVERRAARVHRRLHADARRRRPPADRTVRPGPAAHEPRRVQALEQHHRVETDQGDRRGRQGGRGRGRGDGLPRRGGACGHHAEEGRGEQGRGEQGRHERGTGADGGQL</sequence>
<organism evidence="2">
    <name type="scientific">uncultured Phycisphaerae bacterium</name>
    <dbReference type="NCBI Taxonomy" id="904963"/>
    <lineage>
        <taxon>Bacteria</taxon>
        <taxon>Pseudomonadati</taxon>
        <taxon>Planctomycetota</taxon>
        <taxon>Phycisphaerae</taxon>
        <taxon>environmental samples</taxon>
    </lineage>
</organism>
<protein>
    <submittedName>
        <fullName evidence="2">Uncharacterized protein</fullName>
    </submittedName>
</protein>
<evidence type="ECO:0000313" key="2">
    <source>
        <dbReference type="EMBL" id="CAA9434801.1"/>
    </source>
</evidence>
<feature type="region of interest" description="Disordered" evidence="1">
    <location>
        <begin position="1"/>
        <end position="324"/>
    </location>
</feature>
<proteinExistence type="predicted"/>
<gene>
    <name evidence="2" type="ORF">AVDCRST_MAG64-3742</name>
</gene>
<accession>A0A6J4Q4T1</accession>
<dbReference type="AlphaFoldDB" id="A0A6J4Q4T1"/>
<feature type="compositionally biased region" description="Basic and acidic residues" evidence="1">
    <location>
        <begin position="106"/>
        <end position="160"/>
    </location>
</feature>
<name>A0A6J4Q4T1_9BACT</name>
<evidence type="ECO:0000256" key="1">
    <source>
        <dbReference type="SAM" id="MobiDB-lite"/>
    </source>
</evidence>
<feature type="non-terminal residue" evidence="2">
    <location>
        <position position="1"/>
    </location>
</feature>
<dbReference type="EMBL" id="CADCUQ010000861">
    <property type="protein sequence ID" value="CAA9434801.1"/>
    <property type="molecule type" value="Genomic_DNA"/>
</dbReference>